<keyword evidence="4 7" id="KW-0689">Ribosomal protein</keyword>
<dbReference type="SMART" id="SM01390">
    <property type="entry name" value="Ribosomal_S4"/>
    <property type="match status" value="1"/>
</dbReference>
<dbReference type="Gene3D" id="1.10.1050.10">
    <property type="entry name" value="Ribosomal Protein S4 Delta 41, Chain A, domain 1"/>
    <property type="match status" value="1"/>
</dbReference>
<name>A0A2M6Z3J4_9BACT</name>
<evidence type="ECO:0000256" key="8">
    <source>
        <dbReference type="RuleBase" id="RU003699"/>
    </source>
</evidence>
<dbReference type="InterPro" id="IPR022801">
    <property type="entry name" value="Ribosomal_uS4"/>
</dbReference>
<evidence type="ECO:0000259" key="9">
    <source>
        <dbReference type="SMART" id="SM00363"/>
    </source>
</evidence>
<feature type="domain" description="Small ribosomal subunit protein uS4 N-terminal" evidence="10">
    <location>
        <begin position="3"/>
        <end position="107"/>
    </location>
</feature>
<evidence type="ECO:0000313" key="12">
    <source>
        <dbReference type="Proteomes" id="UP000228777"/>
    </source>
</evidence>
<dbReference type="GO" id="GO:0019843">
    <property type="term" value="F:rRNA binding"/>
    <property type="evidence" value="ECO:0007669"/>
    <property type="project" value="UniProtKB-UniRule"/>
</dbReference>
<evidence type="ECO:0000256" key="2">
    <source>
        <dbReference type="ARBA" id="ARBA00022730"/>
    </source>
</evidence>
<proteinExistence type="inferred from homology"/>
<dbReference type="NCBIfam" id="TIGR01017">
    <property type="entry name" value="rpsD_bact"/>
    <property type="match status" value="1"/>
</dbReference>
<dbReference type="HAMAP" id="MF_01306_B">
    <property type="entry name" value="Ribosomal_uS4_B"/>
    <property type="match status" value="1"/>
</dbReference>
<dbReference type="NCBIfam" id="NF003717">
    <property type="entry name" value="PRK05327.1"/>
    <property type="match status" value="1"/>
</dbReference>
<dbReference type="InterPro" id="IPR018079">
    <property type="entry name" value="Ribosomal_uS4_CS"/>
</dbReference>
<comment type="function">
    <text evidence="7">One of the primary rRNA binding proteins, it binds directly to 16S rRNA where it nucleates assembly of the body of the 30S subunit.</text>
</comment>
<dbReference type="PANTHER" id="PTHR11831:SF4">
    <property type="entry name" value="SMALL RIBOSOMAL SUBUNIT PROTEIN US4M"/>
    <property type="match status" value="1"/>
</dbReference>
<dbReference type="Pfam" id="PF00163">
    <property type="entry name" value="Ribosomal_S4"/>
    <property type="match status" value="1"/>
</dbReference>
<sequence length="218" mass="25515">MKKNKCKICRRLGQKLFLKGEKCFSPKCAMIKRAYPPGLGRKKRRRRREVSEYGKGLIEKQKLKSWYNLSETQFKNYIKKILTKKPFPFSAGQKVEDVEEALIKKIEKRLDNVIFRLGFTNSRFQARQLVSHCYFKVNGKPVNIPSFQVKKGDIITLKESKRQKTFFKNLLTYQKKSEIPSWLQLSENKTEGKVVGEPSYKESGAPAEILTIFEFYSK</sequence>
<comment type="subunit">
    <text evidence="7">Part of the 30S ribosomal subunit. Contacts protein S5. The interaction surface between S4 and S5 is involved in control of translational fidelity.</text>
</comment>
<dbReference type="Gene3D" id="3.10.290.10">
    <property type="entry name" value="RNA-binding S4 domain"/>
    <property type="match status" value="1"/>
</dbReference>
<comment type="similarity">
    <text evidence="1 7 8">Belongs to the universal ribosomal protein uS4 family.</text>
</comment>
<organism evidence="11 12">
    <name type="scientific">bacterium (Candidatus Gribaldobacteria) CG07_land_8_20_14_0_80_33_18</name>
    <dbReference type="NCBI Taxonomy" id="2014272"/>
    <lineage>
        <taxon>Bacteria</taxon>
        <taxon>Candidatus Gribaldobacteria</taxon>
    </lineage>
</organism>
<dbReference type="InterPro" id="IPR001912">
    <property type="entry name" value="Ribosomal_uS4_N"/>
</dbReference>
<evidence type="ECO:0000256" key="1">
    <source>
        <dbReference type="ARBA" id="ARBA00007465"/>
    </source>
</evidence>
<dbReference type="GO" id="GO:0003735">
    <property type="term" value="F:structural constituent of ribosome"/>
    <property type="evidence" value="ECO:0007669"/>
    <property type="project" value="InterPro"/>
</dbReference>
<evidence type="ECO:0000313" key="11">
    <source>
        <dbReference type="EMBL" id="PIU46950.1"/>
    </source>
</evidence>
<dbReference type="InterPro" id="IPR005709">
    <property type="entry name" value="Ribosomal_uS4_bac-type"/>
</dbReference>
<reference evidence="12" key="1">
    <citation type="submission" date="2017-09" db="EMBL/GenBank/DDBJ databases">
        <title>Depth-based differentiation of microbial function through sediment-hosted aquifers and enrichment of novel symbionts in the deep terrestrial subsurface.</title>
        <authorList>
            <person name="Probst A.J."/>
            <person name="Ladd B."/>
            <person name="Jarett J.K."/>
            <person name="Geller-Mcgrath D.E."/>
            <person name="Sieber C.M.K."/>
            <person name="Emerson J.B."/>
            <person name="Anantharaman K."/>
            <person name="Thomas B.C."/>
            <person name="Malmstrom R."/>
            <person name="Stieglmeier M."/>
            <person name="Klingl A."/>
            <person name="Woyke T."/>
            <person name="Ryan C.M."/>
            <person name="Banfield J.F."/>
        </authorList>
    </citation>
    <scope>NUCLEOTIDE SEQUENCE [LARGE SCALE GENOMIC DNA]</scope>
</reference>
<dbReference type="GO" id="GO:0015935">
    <property type="term" value="C:small ribosomal subunit"/>
    <property type="evidence" value="ECO:0007669"/>
    <property type="project" value="InterPro"/>
</dbReference>
<dbReference type="FunFam" id="3.10.290.10:FF:000001">
    <property type="entry name" value="30S ribosomal protein S4"/>
    <property type="match status" value="1"/>
</dbReference>
<feature type="domain" description="RNA-binding S4" evidence="9">
    <location>
        <begin position="108"/>
        <end position="171"/>
    </location>
</feature>
<evidence type="ECO:0000256" key="7">
    <source>
        <dbReference type="HAMAP-Rule" id="MF_01306"/>
    </source>
</evidence>
<evidence type="ECO:0000256" key="5">
    <source>
        <dbReference type="ARBA" id="ARBA00023274"/>
    </source>
</evidence>
<evidence type="ECO:0000256" key="3">
    <source>
        <dbReference type="ARBA" id="ARBA00022884"/>
    </source>
</evidence>
<dbReference type="Pfam" id="PF01479">
    <property type="entry name" value="S4"/>
    <property type="match status" value="1"/>
</dbReference>
<keyword evidence="2 7" id="KW-0699">rRNA-binding</keyword>
<keyword evidence="3 7" id="KW-0694">RNA-binding</keyword>
<dbReference type="PROSITE" id="PS00632">
    <property type="entry name" value="RIBOSOMAL_S4"/>
    <property type="match status" value="1"/>
</dbReference>
<dbReference type="SMART" id="SM00363">
    <property type="entry name" value="S4"/>
    <property type="match status" value="1"/>
</dbReference>
<dbReference type="GO" id="GO:0042274">
    <property type="term" value="P:ribosomal small subunit biogenesis"/>
    <property type="evidence" value="ECO:0007669"/>
    <property type="project" value="TreeGrafter"/>
</dbReference>
<dbReference type="Proteomes" id="UP000228777">
    <property type="component" value="Unassembled WGS sequence"/>
</dbReference>
<dbReference type="EMBL" id="PEWP01000022">
    <property type="protein sequence ID" value="PIU46950.1"/>
    <property type="molecule type" value="Genomic_DNA"/>
</dbReference>
<comment type="caution">
    <text evidence="11">The sequence shown here is derived from an EMBL/GenBank/DDBJ whole genome shotgun (WGS) entry which is preliminary data.</text>
</comment>
<dbReference type="CDD" id="cd00165">
    <property type="entry name" value="S4"/>
    <property type="match status" value="1"/>
</dbReference>
<evidence type="ECO:0000256" key="4">
    <source>
        <dbReference type="ARBA" id="ARBA00022980"/>
    </source>
</evidence>
<evidence type="ECO:0000259" key="10">
    <source>
        <dbReference type="SMART" id="SM01390"/>
    </source>
</evidence>
<evidence type="ECO:0000256" key="6">
    <source>
        <dbReference type="ARBA" id="ARBA00035254"/>
    </source>
</evidence>
<gene>
    <name evidence="7" type="primary">rpsD</name>
    <name evidence="11" type="ORF">COS93_01265</name>
</gene>
<dbReference type="InterPro" id="IPR036986">
    <property type="entry name" value="S4_RNA-bd_sf"/>
</dbReference>
<dbReference type="SUPFAM" id="SSF55174">
    <property type="entry name" value="Alpha-L RNA-binding motif"/>
    <property type="match status" value="1"/>
</dbReference>
<protein>
    <recommendedName>
        <fullName evidence="6 7">Small ribosomal subunit protein uS4</fullName>
    </recommendedName>
</protein>
<accession>A0A2M6Z3J4</accession>
<dbReference type="AlphaFoldDB" id="A0A2M6Z3J4"/>
<dbReference type="InterPro" id="IPR002942">
    <property type="entry name" value="S4_RNA-bd"/>
</dbReference>
<dbReference type="GO" id="GO:0006412">
    <property type="term" value="P:translation"/>
    <property type="evidence" value="ECO:0007669"/>
    <property type="project" value="UniProtKB-UniRule"/>
</dbReference>
<comment type="function">
    <text evidence="7">With S5 and S12 plays an important role in translational accuracy.</text>
</comment>
<dbReference type="PANTHER" id="PTHR11831">
    <property type="entry name" value="30S 40S RIBOSOMAL PROTEIN"/>
    <property type="match status" value="1"/>
</dbReference>
<keyword evidence="5 7" id="KW-0687">Ribonucleoprotein</keyword>
<dbReference type="PROSITE" id="PS50889">
    <property type="entry name" value="S4"/>
    <property type="match status" value="1"/>
</dbReference>